<proteinExistence type="predicted"/>
<keyword evidence="5" id="KW-0812">Transmembrane</keyword>
<dbReference type="Gene3D" id="2.40.260.10">
    <property type="entry name" value="Sortase"/>
    <property type="match status" value="1"/>
</dbReference>
<organism evidence="6 7">
    <name type="scientific">Bacillus thuringiensis</name>
    <dbReference type="NCBI Taxonomy" id="1428"/>
    <lineage>
        <taxon>Bacteria</taxon>
        <taxon>Bacillati</taxon>
        <taxon>Bacillota</taxon>
        <taxon>Bacilli</taxon>
        <taxon>Bacillales</taxon>
        <taxon>Bacillaceae</taxon>
        <taxon>Bacillus</taxon>
        <taxon>Bacillus cereus group</taxon>
    </lineage>
</organism>
<dbReference type="Proteomes" id="UP000219897">
    <property type="component" value="Unassembled WGS sequence"/>
</dbReference>
<evidence type="ECO:0000256" key="5">
    <source>
        <dbReference type="SAM" id="Phobius"/>
    </source>
</evidence>
<evidence type="ECO:0000256" key="3">
    <source>
        <dbReference type="ARBA" id="ARBA00022807"/>
    </source>
</evidence>
<evidence type="ECO:0000313" key="7">
    <source>
        <dbReference type="Proteomes" id="UP000219897"/>
    </source>
</evidence>
<evidence type="ECO:0000256" key="2">
    <source>
        <dbReference type="ARBA" id="ARBA00022801"/>
    </source>
</evidence>
<feature type="active site" description="Acyl-thioester intermediate" evidence="4">
    <location>
        <position position="192"/>
    </location>
</feature>
<evidence type="ECO:0000256" key="1">
    <source>
        <dbReference type="ARBA" id="ARBA00022670"/>
    </source>
</evidence>
<dbReference type="InterPro" id="IPR023365">
    <property type="entry name" value="Sortase_dom-sf"/>
</dbReference>
<keyword evidence="2" id="KW-0378">Hydrolase</keyword>
<dbReference type="CDD" id="cd06165">
    <property type="entry name" value="Sortase_A"/>
    <property type="match status" value="1"/>
</dbReference>
<dbReference type="SUPFAM" id="SSF63817">
    <property type="entry name" value="Sortase"/>
    <property type="match status" value="1"/>
</dbReference>
<feature type="transmembrane region" description="Helical" evidence="5">
    <location>
        <begin position="6"/>
        <end position="25"/>
    </location>
</feature>
<dbReference type="RefSeq" id="WP_098316972.1">
    <property type="nucleotide sequence ID" value="NZ_NTYF01000023.1"/>
</dbReference>
<comment type="caution">
    <text evidence="6">The sequence shown here is derived from an EMBL/GenBank/DDBJ whole genome shotgun (WGS) entry which is preliminary data.</text>
</comment>
<sequence length="208" mass="22854">MSKGTIIKTVIGLSLMVGGAGYIYMNQTKDERVKATTEQLVKETTVQNFKENKEKEATYNFDDVKPASTASSIQAEMSTDEAVIGRIEVPSVKLDLPIIKGISDSGMYKGAGTMKKGQEMGKGNYALASHHMKDPSLLFSPLDRVEKGQEIKVSDDTGTYTYKIVEKRVISAKDVYVIDEVEGHTLITLITCHAKGEDRLMVQGELVK</sequence>
<keyword evidence="1" id="KW-0645">Protease</keyword>
<evidence type="ECO:0000313" key="6">
    <source>
        <dbReference type="EMBL" id="PER55626.1"/>
    </source>
</evidence>
<dbReference type="GO" id="GO:0006508">
    <property type="term" value="P:proteolysis"/>
    <property type="evidence" value="ECO:0007669"/>
    <property type="project" value="UniProtKB-KW"/>
</dbReference>
<protein>
    <submittedName>
        <fullName evidence="6">Class A sortase</fullName>
    </submittedName>
</protein>
<name>A0ABD6S811_BACTU</name>
<keyword evidence="3" id="KW-0788">Thiol protease</keyword>
<dbReference type="InterPro" id="IPR042007">
    <property type="entry name" value="Sortase_A"/>
</dbReference>
<feature type="active site" description="Proton donor/acceptor" evidence="4">
    <location>
        <position position="130"/>
    </location>
</feature>
<reference evidence="6 7" key="1">
    <citation type="submission" date="2017-09" db="EMBL/GenBank/DDBJ databases">
        <title>Large-scale bioinformatics analysis of Bacillus genomes uncovers conserved roles of natural products in bacterial physiology.</title>
        <authorList>
            <consortium name="Agbiome Team Llc"/>
            <person name="Bleich R.M."/>
            <person name="Kirk G.J."/>
            <person name="Santa Maria K.C."/>
            <person name="Allen S.E."/>
            <person name="Farag S."/>
            <person name="Shank E.A."/>
            <person name="Bowers A."/>
        </authorList>
    </citation>
    <scope>NUCLEOTIDE SEQUENCE [LARGE SCALE GENOMIC DNA]</scope>
    <source>
        <strain evidence="6 7">AFS005140</strain>
    </source>
</reference>
<dbReference type="NCBIfam" id="TIGR01076">
    <property type="entry name" value="sortase_fam"/>
    <property type="match status" value="1"/>
</dbReference>
<dbReference type="Pfam" id="PF04203">
    <property type="entry name" value="Sortase"/>
    <property type="match status" value="1"/>
</dbReference>
<accession>A0ABD6S811</accession>
<dbReference type="GO" id="GO:0008234">
    <property type="term" value="F:cysteine-type peptidase activity"/>
    <property type="evidence" value="ECO:0007669"/>
    <property type="project" value="UniProtKB-KW"/>
</dbReference>
<keyword evidence="5" id="KW-0472">Membrane</keyword>
<evidence type="ECO:0000256" key="4">
    <source>
        <dbReference type="PIRSR" id="PIRSR605754-1"/>
    </source>
</evidence>
<dbReference type="InterPro" id="IPR005754">
    <property type="entry name" value="Sortase"/>
</dbReference>
<dbReference type="AlphaFoldDB" id="A0ABD6S811"/>
<dbReference type="EMBL" id="NTYF01000023">
    <property type="protein sequence ID" value="PER55626.1"/>
    <property type="molecule type" value="Genomic_DNA"/>
</dbReference>
<keyword evidence="5" id="KW-1133">Transmembrane helix</keyword>
<gene>
    <name evidence="6" type="ORF">CN495_07680</name>
</gene>